<keyword evidence="8" id="KW-0732">Signal</keyword>
<dbReference type="AlphaFoldDB" id="A0AAV0VD51"/>
<comment type="caution">
    <text evidence="10">The sequence shown here is derived from an EMBL/GenBank/DDBJ whole genome shotgun (WGS) entry which is preliminary data.</text>
</comment>
<dbReference type="InterPro" id="IPR040236">
    <property type="entry name" value="TMEM198"/>
</dbReference>
<feature type="transmembrane region" description="Helical" evidence="7">
    <location>
        <begin position="180"/>
        <end position="200"/>
    </location>
</feature>
<dbReference type="EMBL" id="CANTFM010002669">
    <property type="protein sequence ID" value="CAI5747092.1"/>
    <property type="molecule type" value="Genomic_DNA"/>
</dbReference>
<reference evidence="10" key="1">
    <citation type="submission" date="2022-12" db="EMBL/GenBank/DDBJ databases">
        <authorList>
            <person name="Webb A."/>
        </authorList>
    </citation>
    <scope>NUCLEOTIDE SEQUENCE</scope>
    <source>
        <strain evidence="10">Pd1</strain>
    </source>
</reference>
<comment type="similarity">
    <text evidence="2">Belongs to the TMEM198 family.</text>
</comment>
<evidence type="ECO:0000256" key="6">
    <source>
        <dbReference type="ARBA" id="ARBA00049737"/>
    </source>
</evidence>
<dbReference type="PANTHER" id="PTHR31247">
    <property type="entry name" value="TRANSMEMBRANE PROTEIN 198 FAMILY MEMBER"/>
    <property type="match status" value="1"/>
</dbReference>
<feature type="transmembrane region" description="Helical" evidence="7">
    <location>
        <begin position="155"/>
        <end position="173"/>
    </location>
</feature>
<proteinExistence type="inferred from homology"/>
<feature type="transmembrane region" description="Helical" evidence="7">
    <location>
        <begin position="125"/>
        <end position="149"/>
    </location>
</feature>
<evidence type="ECO:0000256" key="4">
    <source>
        <dbReference type="ARBA" id="ARBA00022989"/>
    </source>
</evidence>
<comment type="subcellular location">
    <subcellularLocation>
        <location evidence="1">Membrane</location>
        <topology evidence="1">Multi-pass membrane protein</topology>
    </subcellularLocation>
</comment>
<keyword evidence="11" id="KW-1185">Reference proteome</keyword>
<evidence type="ECO:0000313" key="10">
    <source>
        <dbReference type="EMBL" id="CAI5747092.1"/>
    </source>
</evidence>
<accession>A0AAV0VD51</accession>
<feature type="transmembrane region" description="Helical" evidence="7">
    <location>
        <begin position="229"/>
        <end position="248"/>
    </location>
</feature>
<evidence type="ECO:0000256" key="3">
    <source>
        <dbReference type="ARBA" id="ARBA00022692"/>
    </source>
</evidence>
<keyword evidence="3 7" id="KW-0812">Transmembrane</keyword>
<sequence length="285" mass="30556">MARSFPMPMLFLLLLSHLSLLANAAETASDSIESLFDSAKGYKVSGSVLAITAIAVGVVMVTMGYRFLRAALFAVGFVVGGVVVALVVEKVFEDESWVITASWIAFVAGGFISGSIVMSLYSLGIFVVGAAAGVVISMMINNSVGYKIYPSNPQVVLIVLCIVLGIIGGVLALKLERPVLIIATGLFGAAILVWGVGYFAGDFPASNDLKKYGTKDINQEWVYSIPDAWWAYLVGIIVLSGLGMYVQFRKTGRDSLNKSYAVERQTEYVEATTPYGHRGSPIQRV</sequence>
<dbReference type="Proteomes" id="UP001162029">
    <property type="component" value="Unassembled WGS sequence"/>
</dbReference>
<feature type="transmembrane region" description="Helical" evidence="7">
    <location>
        <begin position="98"/>
        <end position="118"/>
    </location>
</feature>
<organism evidence="10 11">
    <name type="scientific">Peronospora destructor</name>
    <dbReference type="NCBI Taxonomy" id="86335"/>
    <lineage>
        <taxon>Eukaryota</taxon>
        <taxon>Sar</taxon>
        <taxon>Stramenopiles</taxon>
        <taxon>Oomycota</taxon>
        <taxon>Peronosporomycetes</taxon>
        <taxon>Peronosporales</taxon>
        <taxon>Peronosporaceae</taxon>
        <taxon>Peronospora</taxon>
    </lineage>
</organism>
<gene>
    <name evidence="10" type="ORF">PDE001_LOCUS12026</name>
</gene>
<feature type="transmembrane region" description="Helical" evidence="7">
    <location>
        <begin position="48"/>
        <end position="65"/>
    </location>
</feature>
<evidence type="ECO:0000313" key="11">
    <source>
        <dbReference type="Proteomes" id="UP001162029"/>
    </source>
</evidence>
<protein>
    <recommendedName>
        <fullName evidence="6">Transmembrane protein 198</fullName>
    </recommendedName>
</protein>
<evidence type="ECO:0000256" key="1">
    <source>
        <dbReference type="ARBA" id="ARBA00004141"/>
    </source>
</evidence>
<evidence type="ECO:0000256" key="2">
    <source>
        <dbReference type="ARBA" id="ARBA00006244"/>
    </source>
</evidence>
<feature type="domain" description="TM7S3/TM198-like" evidence="9">
    <location>
        <begin position="51"/>
        <end position="248"/>
    </location>
</feature>
<feature type="transmembrane region" description="Helical" evidence="7">
    <location>
        <begin position="72"/>
        <end position="92"/>
    </location>
</feature>
<evidence type="ECO:0000256" key="5">
    <source>
        <dbReference type="ARBA" id="ARBA00023136"/>
    </source>
</evidence>
<evidence type="ECO:0000256" key="8">
    <source>
        <dbReference type="SAM" id="SignalP"/>
    </source>
</evidence>
<feature type="chain" id="PRO_5043684625" description="Transmembrane protein 198" evidence="8">
    <location>
        <begin position="25"/>
        <end position="285"/>
    </location>
</feature>
<dbReference type="Pfam" id="PF13886">
    <property type="entry name" value="TM7S3_TM198"/>
    <property type="match status" value="1"/>
</dbReference>
<dbReference type="PANTHER" id="PTHR31247:SF5">
    <property type="entry name" value="DUF4203 DOMAIN-CONTAINING PROTEIN"/>
    <property type="match status" value="1"/>
</dbReference>
<keyword evidence="4 7" id="KW-1133">Transmembrane helix</keyword>
<evidence type="ECO:0000259" key="9">
    <source>
        <dbReference type="Pfam" id="PF13886"/>
    </source>
</evidence>
<feature type="signal peptide" evidence="8">
    <location>
        <begin position="1"/>
        <end position="24"/>
    </location>
</feature>
<dbReference type="InterPro" id="IPR025256">
    <property type="entry name" value="TM7S3/TM198-like_dom"/>
</dbReference>
<dbReference type="GO" id="GO:0005886">
    <property type="term" value="C:plasma membrane"/>
    <property type="evidence" value="ECO:0007669"/>
    <property type="project" value="TreeGrafter"/>
</dbReference>
<keyword evidence="5 7" id="KW-0472">Membrane</keyword>
<name>A0AAV0VD51_9STRA</name>
<evidence type="ECO:0000256" key="7">
    <source>
        <dbReference type="SAM" id="Phobius"/>
    </source>
</evidence>